<dbReference type="SUPFAM" id="SSF52821">
    <property type="entry name" value="Rhodanese/Cell cycle control phosphatase"/>
    <property type="match status" value="1"/>
</dbReference>
<evidence type="ECO:0000259" key="1">
    <source>
        <dbReference type="PROSITE" id="PS50206"/>
    </source>
</evidence>
<proteinExistence type="predicted"/>
<organism evidence="2 3">
    <name type="scientific">Pseudoroseomonas ludipueritiae</name>
    <dbReference type="NCBI Taxonomy" id="198093"/>
    <lineage>
        <taxon>Bacteria</taxon>
        <taxon>Pseudomonadati</taxon>
        <taxon>Pseudomonadota</taxon>
        <taxon>Alphaproteobacteria</taxon>
        <taxon>Acetobacterales</taxon>
        <taxon>Acetobacteraceae</taxon>
        <taxon>Pseudoroseomonas</taxon>
    </lineage>
</organism>
<gene>
    <name evidence="2" type="ORF">IBL25_23120</name>
</gene>
<evidence type="ECO:0000313" key="3">
    <source>
        <dbReference type="Proteomes" id="UP000603940"/>
    </source>
</evidence>
<dbReference type="PROSITE" id="PS00380">
    <property type="entry name" value="RHODANESE_1"/>
    <property type="match status" value="1"/>
</dbReference>
<dbReference type="PANTHER" id="PTHR43031">
    <property type="entry name" value="FAD-DEPENDENT OXIDOREDUCTASE"/>
    <property type="match status" value="1"/>
</dbReference>
<protein>
    <submittedName>
        <fullName evidence="2">Rhodanese-like domain-containing protein</fullName>
    </submittedName>
</protein>
<name>A0ABR7RDZ4_9PROT</name>
<reference evidence="2 3" key="1">
    <citation type="journal article" date="2009" name="Int. J. Syst. Evol. Microbiol.">
        <title>Transfer of Teichococcus ludipueritiae and Muricoccus roseus to the genus Roseomonas, as Roseomonas ludipueritiae comb. nov. and Roseomonas rosea comb. nov., respectively, and emended description of the genus Roseomonas.</title>
        <authorList>
            <person name="Sanchez-Porro C."/>
            <person name="Gallego V."/>
            <person name="Busse H.J."/>
            <person name="Kampfer P."/>
            <person name="Ventosa A."/>
        </authorList>
    </citation>
    <scope>NUCLEOTIDE SEQUENCE [LARGE SCALE GENOMIC DNA]</scope>
    <source>
        <strain evidence="2 3">DSM 14915</strain>
    </source>
</reference>
<dbReference type="Pfam" id="PF00581">
    <property type="entry name" value="Rhodanese"/>
    <property type="match status" value="1"/>
</dbReference>
<dbReference type="Gene3D" id="3.40.250.10">
    <property type="entry name" value="Rhodanese-like domain"/>
    <property type="match status" value="1"/>
</dbReference>
<keyword evidence="3" id="KW-1185">Reference proteome</keyword>
<dbReference type="CDD" id="cd01521">
    <property type="entry name" value="RHOD_PspE2"/>
    <property type="match status" value="1"/>
</dbReference>
<dbReference type="InterPro" id="IPR001763">
    <property type="entry name" value="Rhodanese-like_dom"/>
</dbReference>
<comment type="caution">
    <text evidence="2">The sequence shown here is derived from an EMBL/GenBank/DDBJ whole genome shotgun (WGS) entry which is preliminary data.</text>
</comment>
<dbReference type="InterPro" id="IPR001307">
    <property type="entry name" value="Thiosulphate_STrfase_CS"/>
</dbReference>
<dbReference type="SMART" id="SM00450">
    <property type="entry name" value="RHOD"/>
    <property type="match status" value="1"/>
</dbReference>
<dbReference type="PROSITE" id="PS50206">
    <property type="entry name" value="RHODANESE_3"/>
    <property type="match status" value="1"/>
</dbReference>
<dbReference type="Proteomes" id="UP000603940">
    <property type="component" value="Unassembled WGS sequence"/>
</dbReference>
<dbReference type="InterPro" id="IPR036873">
    <property type="entry name" value="Rhodanese-like_dom_sf"/>
</dbReference>
<sequence length="170" mass="17813">MILTLMGIPAAAQPRRMWRRMRVPGGTAMPPSPVTDTPPATPEQALAHFARRLSLETDCADVQAAMKGGAADFVLLDVRGPTAFARAHVPGALNLPHRQIDAARMAAWPPGTLFVVYCAGPHCNGADRAALRLAGLGLPVKLMLGGMTGWADEGFPFAGTARDKAASCAC</sequence>
<evidence type="ECO:0000313" key="2">
    <source>
        <dbReference type="EMBL" id="MBC9179841.1"/>
    </source>
</evidence>
<accession>A0ABR7RDZ4</accession>
<feature type="domain" description="Rhodanese" evidence="1">
    <location>
        <begin position="69"/>
        <end position="159"/>
    </location>
</feature>
<dbReference type="InterPro" id="IPR050229">
    <property type="entry name" value="GlpE_sulfurtransferase"/>
</dbReference>
<dbReference type="EMBL" id="JACTUZ010000189">
    <property type="protein sequence ID" value="MBC9179841.1"/>
    <property type="molecule type" value="Genomic_DNA"/>
</dbReference>
<dbReference type="PANTHER" id="PTHR43031:SF1">
    <property type="entry name" value="PYRIDINE NUCLEOTIDE-DISULPHIDE OXIDOREDUCTASE"/>
    <property type="match status" value="1"/>
</dbReference>